<dbReference type="Gene3D" id="3.40.50.1910">
    <property type="match status" value="2"/>
</dbReference>
<dbReference type="GeneID" id="20527807"/>
<keyword evidence="4" id="KW-1185">Reference proteome</keyword>
<gene>
    <name evidence="3" type="ORF">H696_03082</name>
</gene>
<organism evidence="3">
    <name type="scientific">Fonticula alba</name>
    <name type="common">Slime mold</name>
    <dbReference type="NCBI Taxonomy" id="691883"/>
    <lineage>
        <taxon>Eukaryota</taxon>
        <taxon>Rotosphaerida</taxon>
        <taxon>Fonticulaceae</taxon>
        <taxon>Fonticula</taxon>
    </lineage>
</organism>
<dbReference type="InterPro" id="IPR036045">
    <property type="entry name" value="Sec1-like_sf"/>
</dbReference>
<dbReference type="eggNOG" id="KOG1300">
    <property type="taxonomic scope" value="Eukaryota"/>
</dbReference>
<name>A0A058Z9E8_FONAL</name>
<comment type="similarity">
    <text evidence="1">Belongs to the STXBP/unc-18/SEC1 family.</text>
</comment>
<sequence length="815" mass="90210">MSSIFSNSAGRSEHGFDLRAILRNYIVEKVIFGGAPSATPTWKVLVVDDLTARILSHCMKVSDLTIHGVTVIEKIQLQRKAWQDQEAVYFLRPTTQNVEFLLKDFPENRGITVSKRLYASARVYFSAELPREHLRRISESKGLTPYIRALAEVPCNMLSLESHAFILNTAKPGYPDAFWQTVERSPYDALSELISDNTTKAGSPVPDNRRRYQSSFLRLYQPGAPVIATQELERQAAQLASVFALMKAYPLIRFARPPASARIFQQSPYSMTQAFAQAVQARLDSMESLNPGTFAVGAPVDLVIVDRTIDLYAPLLHEFTYQAMTHDLLGLEDRIQNKTHSISQRKNESGKPSTGSVFLLTEDDPVWNYLRHRHIADCLQTLPTEFRQFLKEDVVASHRVDRQMGNDSGSLELEDINKLMRQMPRYSLQLSKFAIHIELLHLNMKNYTDLGLEAIALQEQQLALGHDYHDDKPLTASGMLDAITRIATNHSAYDGQVRRRMLLLYAISIFNNALMAQHNAQSVTAAFGKTISSALENSLSTDELRLIESLKYMVNLTNLGPGQTMPGSTTTTKSSGWGGIGRSNQPTAAAVDASGDLSQKPYPPVEDQRRDFHGNWTQPISTPRDAVHPFRPEAQSYIVSQYVPRLKRMLARLDDPHSDSPFAVLDSSRSHEAAAAVSNRIAREKALSQPDNSKSGAKSGVSLRNSSARTSWFTGGGKEDPAAGRGTEGESLAAALPSGVPAAERNKPVRTIVFVLGGATYSELRALYEASQTSMSVSAPAAAAAGRTRREFVLGTWDFVLPSGMLQDLSLLRME</sequence>
<accession>A0A058Z9E8</accession>
<dbReference type="Pfam" id="PF00995">
    <property type="entry name" value="Sec1"/>
    <property type="match status" value="1"/>
</dbReference>
<evidence type="ECO:0000313" key="4">
    <source>
        <dbReference type="Proteomes" id="UP000030693"/>
    </source>
</evidence>
<dbReference type="SUPFAM" id="SSF56815">
    <property type="entry name" value="Sec1/munc18-like (SM) proteins"/>
    <property type="match status" value="1"/>
</dbReference>
<evidence type="ECO:0000256" key="1">
    <source>
        <dbReference type="ARBA" id="ARBA00009884"/>
    </source>
</evidence>
<dbReference type="Proteomes" id="UP000030693">
    <property type="component" value="Unassembled WGS sequence"/>
</dbReference>
<evidence type="ECO:0008006" key="5">
    <source>
        <dbReference type="Google" id="ProtNLM"/>
    </source>
</evidence>
<protein>
    <recommendedName>
        <fullName evidence="5">Sec1-like protein</fullName>
    </recommendedName>
</protein>
<feature type="compositionally biased region" description="Polar residues" evidence="2">
    <location>
        <begin position="689"/>
        <end position="713"/>
    </location>
</feature>
<dbReference type="AlphaFoldDB" id="A0A058Z9E8"/>
<dbReference type="EMBL" id="KB932204">
    <property type="protein sequence ID" value="KCV70731.1"/>
    <property type="molecule type" value="Genomic_DNA"/>
</dbReference>
<dbReference type="Gene3D" id="3.40.50.2060">
    <property type="match status" value="1"/>
</dbReference>
<dbReference type="STRING" id="691883.A0A058Z9E8"/>
<evidence type="ECO:0000256" key="2">
    <source>
        <dbReference type="SAM" id="MobiDB-lite"/>
    </source>
</evidence>
<dbReference type="InterPro" id="IPR027482">
    <property type="entry name" value="Sec1-like_dom2"/>
</dbReference>
<reference evidence="3" key="1">
    <citation type="submission" date="2013-04" db="EMBL/GenBank/DDBJ databases">
        <title>The Genome Sequence of Fonticula alba ATCC 38817.</title>
        <authorList>
            <consortium name="The Broad Institute Genomics Platform"/>
            <person name="Russ C."/>
            <person name="Cuomo C."/>
            <person name="Burger G."/>
            <person name="Gray M.W."/>
            <person name="Holland P.W.H."/>
            <person name="King N."/>
            <person name="Lang F.B.F."/>
            <person name="Roger A.J."/>
            <person name="Ruiz-Trillo I."/>
            <person name="Brown M."/>
            <person name="Walker B."/>
            <person name="Young S."/>
            <person name="Zeng Q."/>
            <person name="Gargeya S."/>
            <person name="Fitzgerald M."/>
            <person name="Haas B."/>
            <person name="Abouelleil A."/>
            <person name="Allen A.W."/>
            <person name="Alvarado L."/>
            <person name="Arachchi H.M."/>
            <person name="Berlin A.M."/>
            <person name="Chapman S.B."/>
            <person name="Gainer-Dewar J."/>
            <person name="Goldberg J."/>
            <person name="Griggs A."/>
            <person name="Gujja S."/>
            <person name="Hansen M."/>
            <person name="Howarth C."/>
            <person name="Imamovic A."/>
            <person name="Ireland A."/>
            <person name="Larimer J."/>
            <person name="McCowan C."/>
            <person name="Murphy C."/>
            <person name="Pearson M."/>
            <person name="Poon T.W."/>
            <person name="Priest M."/>
            <person name="Roberts A."/>
            <person name="Saif S."/>
            <person name="Shea T."/>
            <person name="Sisk P."/>
            <person name="Sykes S."/>
            <person name="Wortman J."/>
            <person name="Nusbaum C."/>
            <person name="Birren B."/>
        </authorList>
    </citation>
    <scope>NUCLEOTIDE SEQUENCE [LARGE SCALE GENOMIC DNA]</scope>
    <source>
        <strain evidence="3">ATCC 38817</strain>
    </source>
</reference>
<dbReference type="InterPro" id="IPR001619">
    <property type="entry name" value="Sec1-like"/>
</dbReference>
<feature type="region of interest" description="Disordered" evidence="2">
    <location>
        <begin position="675"/>
        <end position="730"/>
    </location>
</feature>
<feature type="region of interest" description="Disordered" evidence="2">
    <location>
        <begin position="586"/>
        <end position="614"/>
    </location>
</feature>
<proteinExistence type="inferred from homology"/>
<dbReference type="GO" id="GO:0016192">
    <property type="term" value="P:vesicle-mediated transport"/>
    <property type="evidence" value="ECO:0007669"/>
    <property type="project" value="InterPro"/>
</dbReference>
<evidence type="ECO:0000313" key="3">
    <source>
        <dbReference type="EMBL" id="KCV70731.1"/>
    </source>
</evidence>
<dbReference type="PANTHER" id="PTHR11679">
    <property type="entry name" value="VESICLE PROTEIN SORTING-ASSOCIATED"/>
    <property type="match status" value="1"/>
</dbReference>
<dbReference type="InterPro" id="IPR043154">
    <property type="entry name" value="Sec-1-like_dom1"/>
</dbReference>
<dbReference type="RefSeq" id="XP_009495247.1">
    <property type="nucleotide sequence ID" value="XM_009496972.1"/>
</dbReference>
<dbReference type="OrthoDB" id="2228at2759"/>